<dbReference type="PRINTS" id="PR00723">
    <property type="entry name" value="SUBTILISIN"/>
</dbReference>
<dbReference type="Gene3D" id="2.60.120.1230">
    <property type="match status" value="1"/>
</dbReference>
<proteinExistence type="inferred from homology"/>
<evidence type="ECO:0000259" key="6">
    <source>
        <dbReference type="Pfam" id="PF00082"/>
    </source>
</evidence>
<accession>A0ABD5LDY6</accession>
<dbReference type="RefSeq" id="WP_350588893.1">
    <property type="nucleotide sequence ID" value="NZ_JAGSRH010000047.1"/>
</dbReference>
<evidence type="ECO:0000256" key="5">
    <source>
        <dbReference type="PROSITE-ProRule" id="PRU01240"/>
    </source>
</evidence>
<dbReference type="GO" id="GO:0008236">
    <property type="term" value="F:serine-type peptidase activity"/>
    <property type="evidence" value="ECO:0007669"/>
    <property type="project" value="UniProtKB-KW"/>
</dbReference>
<dbReference type="Pfam" id="PF00082">
    <property type="entry name" value="Peptidase_S8"/>
    <property type="match status" value="1"/>
</dbReference>
<dbReference type="InterPro" id="IPR036852">
    <property type="entry name" value="Peptidase_S8/S53_dom_sf"/>
</dbReference>
<dbReference type="PROSITE" id="PS51892">
    <property type="entry name" value="SUBTILASE"/>
    <property type="match status" value="1"/>
</dbReference>
<organism evidence="7 8">
    <name type="scientific">Providencia stuartii</name>
    <dbReference type="NCBI Taxonomy" id="588"/>
    <lineage>
        <taxon>Bacteria</taxon>
        <taxon>Pseudomonadati</taxon>
        <taxon>Pseudomonadota</taxon>
        <taxon>Gammaproteobacteria</taxon>
        <taxon>Enterobacterales</taxon>
        <taxon>Morganellaceae</taxon>
        <taxon>Providencia</taxon>
    </lineage>
</organism>
<dbReference type="GO" id="GO:0006508">
    <property type="term" value="P:proteolysis"/>
    <property type="evidence" value="ECO:0007669"/>
    <property type="project" value="UniProtKB-KW"/>
</dbReference>
<comment type="caution">
    <text evidence="7">The sequence shown here is derived from an EMBL/GenBank/DDBJ whole genome shotgun (WGS) entry which is preliminary data.</text>
</comment>
<evidence type="ECO:0000256" key="4">
    <source>
        <dbReference type="ARBA" id="ARBA00022825"/>
    </source>
</evidence>
<dbReference type="PANTHER" id="PTHR43806">
    <property type="entry name" value="PEPTIDASE S8"/>
    <property type="match status" value="1"/>
</dbReference>
<dbReference type="EMBL" id="JAGSRH010000047">
    <property type="protein sequence ID" value="MER5078930.1"/>
    <property type="molecule type" value="Genomic_DNA"/>
</dbReference>
<protein>
    <submittedName>
        <fullName evidence="7">S8 family serine peptidase</fullName>
    </submittedName>
</protein>
<dbReference type="AlphaFoldDB" id="A0ABD5LDY6"/>
<feature type="non-terminal residue" evidence="7">
    <location>
        <position position="1"/>
    </location>
</feature>
<gene>
    <name evidence="7" type="ORF">KDV35_18995</name>
</gene>
<comment type="similarity">
    <text evidence="1 5">Belongs to the peptidase S8 family.</text>
</comment>
<dbReference type="InterPro" id="IPR000209">
    <property type="entry name" value="Peptidase_S8/S53_dom"/>
</dbReference>
<sequence length="527" mass="59200">DKVMKKTVRLIVKIKLKHILIDNVLRFRVKEDMINDYQLKNYHFIPAMPDSFVMKLSNNNNKLNTENLLGIYYVDLKKEVTDEQLNKIIKKLSLLPYFEYVQKISEVPPPTVSLQTSSYDTPDFTYRQTYKNGFMGNYSGIDMEYAWSLGIAGQGIRIADIEWGFNFDHIDLKRESFIQLIPLTRHEHDYHGTGVAGVLYAKDNGFGVTGMVHDADVLYGVTEYINGDGARPTCIAIGLEQLRAGDVFLFEMQEYHGEPADYNKAVWDMIKVATDAGIIIVATAGNGNWDLDSEQFAEYRSWGDNGVIMVGAGTAIGRNRCNFSNYGTMVHVQGWGDWSVVTTGGGNLYNGLPDGDNDYTNTFSGTSAAGPIVTSAVVAIQSWYKRETNNVLYPEEMRNLLIETGLAQGNEVHGHIGPLPNIRNAIEKLEKSITYFNVINNENIYANEINSYLNNYQVVIINFGNGNWSNTTYIPAASGFNMGKRIYINNYATLDAEVYFNFSSTPVVLETNESISLVSDGEEWNVR</sequence>
<dbReference type="InterPro" id="IPR015500">
    <property type="entry name" value="Peptidase_S8_subtilisin-rel"/>
</dbReference>
<evidence type="ECO:0000256" key="2">
    <source>
        <dbReference type="ARBA" id="ARBA00022670"/>
    </source>
</evidence>
<name>A0ABD5LDY6_PROST</name>
<dbReference type="SUPFAM" id="SSF52743">
    <property type="entry name" value="Subtilisin-like"/>
    <property type="match status" value="1"/>
</dbReference>
<dbReference type="PANTHER" id="PTHR43806:SF11">
    <property type="entry name" value="CEREVISIN-RELATED"/>
    <property type="match status" value="1"/>
</dbReference>
<evidence type="ECO:0000313" key="7">
    <source>
        <dbReference type="EMBL" id="MER5078930.1"/>
    </source>
</evidence>
<keyword evidence="4" id="KW-0720">Serine protease</keyword>
<evidence type="ECO:0000313" key="8">
    <source>
        <dbReference type="Proteomes" id="UP001495779"/>
    </source>
</evidence>
<evidence type="ECO:0000256" key="1">
    <source>
        <dbReference type="ARBA" id="ARBA00011073"/>
    </source>
</evidence>
<reference evidence="7 8" key="1">
    <citation type="submission" date="2021-04" db="EMBL/GenBank/DDBJ databases">
        <title>Determining the burden of carbapenem-resistant Enterobacterales from a tertiary public heath setting in Bangladesh: a clinical, epidemiological, and molecular study.</title>
        <authorList>
            <person name="Farzana R."/>
            <person name="Walsh T.R."/>
        </authorList>
    </citation>
    <scope>NUCLEOTIDE SEQUENCE [LARGE SCALE GENOMIC DNA]</scope>
    <source>
        <strain evidence="8">dmpro_s316</strain>
    </source>
</reference>
<dbReference type="Proteomes" id="UP001495779">
    <property type="component" value="Unassembled WGS sequence"/>
</dbReference>
<keyword evidence="3" id="KW-0378">Hydrolase</keyword>
<evidence type="ECO:0000256" key="3">
    <source>
        <dbReference type="ARBA" id="ARBA00022801"/>
    </source>
</evidence>
<dbReference type="InterPro" id="IPR050131">
    <property type="entry name" value="Peptidase_S8_subtilisin-like"/>
</dbReference>
<keyword evidence="2" id="KW-0645">Protease</keyword>
<feature type="domain" description="Peptidase S8/S53" evidence="6">
    <location>
        <begin position="186"/>
        <end position="406"/>
    </location>
</feature>
<comment type="caution">
    <text evidence="5">Lacks conserved residue(s) required for the propagation of feature annotation.</text>
</comment>
<dbReference type="Gene3D" id="3.40.50.200">
    <property type="entry name" value="Peptidase S8/S53 domain"/>
    <property type="match status" value="1"/>
</dbReference>